<dbReference type="CDD" id="cd23432">
    <property type="entry name" value="beta-trefoil_Ricin_EndoBetaGal-like"/>
    <property type="match status" value="1"/>
</dbReference>
<dbReference type="Proteomes" id="UP001220530">
    <property type="component" value="Chromosome"/>
</dbReference>
<name>A0ABY7YIZ7_9HYPH</name>
<evidence type="ECO:0000256" key="2">
    <source>
        <dbReference type="SAM" id="MobiDB-lite"/>
    </source>
</evidence>
<keyword evidence="1" id="KW-0175">Coiled coil</keyword>
<proteinExistence type="predicted"/>
<keyword evidence="5" id="KW-1185">Reference proteome</keyword>
<feature type="compositionally biased region" description="Low complexity" evidence="2">
    <location>
        <begin position="273"/>
        <end position="290"/>
    </location>
</feature>
<feature type="signal peptide" evidence="3">
    <location>
        <begin position="1"/>
        <end position="32"/>
    </location>
</feature>
<organism evidence="4 5">
    <name type="scientific">Devosia algicola</name>
    <dbReference type="NCBI Taxonomy" id="3026418"/>
    <lineage>
        <taxon>Bacteria</taxon>
        <taxon>Pseudomonadati</taxon>
        <taxon>Pseudomonadota</taxon>
        <taxon>Alphaproteobacteria</taxon>
        <taxon>Hyphomicrobiales</taxon>
        <taxon>Devosiaceae</taxon>
        <taxon>Devosia</taxon>
    </lineage>
</organism>
<evidence type="ECO:0000256" key="1">
    <source>
        <dbReference type="SAM" id="Coils"/>
    </source>
</evidence>
<feature type="chain" id="PRO_5046566003" description="Ricin B lectin domain-containing protein" evidence="3">
    <location>
        <begin position="33"/>
        <end position="615"/>
    </location>
</feature>
<evidence type="ECO:0000313" key="4">
    <source>
        <dbReference type="EMBL" id="WDR01283.1"/>
    </source>
</evidence>
<gene>
    <name evidence="4" type="ORF">PSQ19_10535</name>
</gene>
<evidence type="ECO:0008006" key="6">
    <source>
        <dbReference type="Google" id="ProtNLM"/>
    </source>
</evidence>
<dbReference type="EMBL" id="CP118246">
    <property type="protein sequence ID" value="WDR01283.1"/>
    <property type="molecule type" value="Genomic_DNA"/>
</dbReference>
<protein>
    <recommendedName>
        <fullName evidence="6">Ricin B lectin domain-containing protein</fullName>
    </recommendedName>
</protein>
<accession>A0ABY7YIZ7</accession>
<feature type="region of interest" description="Disordered" evidence="2">
    <location>
        <begin position="273"/>
        <end position="292"/>
    </location>
</feature>
<reference evidence="4 5" key="1">
    <citation type="submission" date="2023-02" db="EMBL/GenBank/DDBJ databases">
        <title>Devosia algicola sp. nov., isolated from the phycosphere of marine algae.</title>
        <authorList>
            <person name="Kim J.M."/>
            <person name="Lee J.K."/>
            <person name="Choi B.J."/>
            <person name="Bayburt H."/>
            <person name="Jeon C.O."/>
        </authorList>
    </citation>
    <scope>NUCLEOTIDE SEQUENCE [LARGE SCALE GENOMIC DNA]</scope>
    <source>
        <strain evidence="4 5">G20-9</strain>
    </source>
</reference>
<sequence length="615" mass="66172">MVAPKPAFLQSVSAPILVASALAISQIAPASAANISQLLSPSNLRPSAASPALLTSKVGATTARLLVAQNAQQPTLTVDNTTGYPVDVLYTDQGGNYVLYQTMQTGTRLLLQGQTNFVWYFGIGNSAIIGNRQMSADPAQYLLLDENILAQAGIGGAPAQAAQPPQPAPAQQQAIEPQITIDNTTGVDVDVLYVDQSGNFVPYQLLASGNRLILPSQAGFIWYFGVGGQTIVAQYQTTQQPDQYFVLDENLVSAALQTAPTAPAAQTNAVQQAQQAQQAQLQRPLPTAPAVSDPTMLPAGPRADVPIPQSTNQGQALVPFRPDWVRDTWELGQKDMRLISTLKSGRSLFTDQNGQVGASGLDTATSAANWYLEPTGNRGEYLFRSARETKKYLYIDPDSVSGSPVLFGETDLNAPTAHWRVSDADIGANLIVNVARPDLMMFENNGTVEMRPTKTARAATVNDIWYVDTVADWLSLRGIVSALGENIEQAEQDYAALQAQHDAEQAASEEADRIALLAHPYSATDPNDPGYFWVHPAQGPVDASNPAGKGITYTFDRVSMPDIMQTLLDFDTSRTQSVHLNFKPEIYAFVNNGVAYVRMKTGGVTGIEPTVEWYA</sequence>
<dbReference type="Gene3D" id="2.80.10.50">
    <property type="match status" value="1"/>
</dbReference>
<feature type="coiled-coil region" evidence="1">
    <location>
        <begin position="480"/>
        <end position="507"/>
    </location>
</feature>
<keyword evidence="3" id="KW-0732">Signal</keyword>
<evidence type="ECO:0000256" key="3">
    <source>
        <dbReference type="SAM" id="SignalP"/>
    </source>
</evidence>
<evidence type="ECO:0000313" key="5">
    <source>
        <dbReference type="Proteomes" id="UP001220530"/>
    </source>
</evidence>
<dbReference type="RefSeq" id="WP_282217694.1">
    <property type="nucleotide sequence ID" value="NZ_CP118246.1"/>
</dbReference>